<evidence type="ECO:0000256" key="6">
    <source>
        <dbReference type="ARBA" id="ARBA00022857"/>
    </source>
</evidence>
<proteinExistence type="inferred from homology"/>
<comment type="cofactor">
    <cofactor evidence="1">
        <name>FAD</name>
        <dbReference type="ChEBI" id="CHEBI:57692"/>
    </cofactor>
</comment>
<dbReference type="SUPFAM" id="SSF51905">
    <property type="entry name" value="FAD/NAD(P)-binding domain"/>
    <property type="match status" value="1"/>
</dbReference>
<evidence type="ECO:0000256" key="4">
    <source>
        <dbReference type="ARBA" id="ARBA00022630"/>
    </source>
</evidence>
<keyword evidence="8" id="KW-0503">Monooxygenase</keyword>
<evidence type="ECO:0000313" key="8">
    <source>
        <dbReference type="EMBL" id="ATQ84246.1"/>
    </source>
</evidence>
<evidence type="ECO:0000256" key="1">
    <source>
        <dbReference type="ARBA" id="ARBA00001974"/>
    </source>
</evidence>
<name>A0A2D2EA90_FAUOS</name>
<keyword evidence="5" id="KW-0274">FAD</keyword>
<protein>
    <submittedName>
        <fullName evidence="8">Ornithine monooxygenase</fullName>
    </submittedName>
</protein>
<keyword evidence="7" id="KW-0560">Oxidoreductase</keyword>
<dbReference type="Gene3D" id="3.50.50.60">
    <property type="entry name" value="FAD/NAD(P)-binding domain"/>
    <property type="match status" value="1"/>
</dbReference>
<dbReference type="PANTHER" id="PTHR42802">
    <property type="entry name" value="MONOOXYGENASE"/>
    <property type="match status" value="1"/>
</dbReference>
<dbReference type="EMBL" id="CP024178">
    <property type="protein sequence ID" value="ATQ84246.1"/>
    <property type="molecule type" value="Genomic_DNA"/>
</dbReference>
<comment type="pathway">
    <text evidence="2">Siderophore biosynthesis.</text>
</comment>
<keyword evidence="8" id="KW-0614">Plasmid</keyword>
<comment type="similarity">
    <text evidence="3">Belongs to the lysine N(6)-hydroxylase/L-ornithine N(5)-oxygenase family.</text>
</comment>
<dbReference type="InterPro" id="IPR036188">
    <property type="entry name" value="FAD/NAD-bd_sf"/>
</dbReference>
<evidence type="ECO:0000256" key="5">
    <source>
        <dbReference type="ARBA" id="ARBA00022827"/>
    </source>
</evidence>
<evidence type="ECO:0000256" key="3">
    <source>
        <dbReference type="ARBA" id="ARBA00007588"/>
    </source>
</evidence>
<dbReference type="PANTHER" id="PTHR42802:SF1">
    <property type="entry name" value="L-ORNITHINE N(5)-MONOOXYGENASE"/>
    <property type="match status" value="1"/>
</dbReference>
<keyword evidence="6" id="KW-0521">NADP</keyword>
<geneLocation type="plasmid" evidence="8">
    <name>pYHS2</name>
</geneLocation>
<dbReference type="InterPro" id="IPR025700">
    <property type="entry name" value="Lys/Orn_oxygenase"/>
</dbReference>
<accession>A0A2D2EA90</accession>
<dbReference type="GO" id="GO:0004497">
    <property type="term" value="F:monooxygenase activity"/>
    <property type="evidence" value="ECO:0007669"/>
    <property type="project" value="UniProtKB-KW"/>
</dbReference>
<keyword evidence="4" id="KW-0285">Flavoprotein</keyword>
<organism evidence="8">
    <name type="scientific">Faucicola osloensis</name>
    <name type="common">Moraxella osloensis</name>
    <dbReference type="NCBI Taxonomy" id="34062"/>
    <lineage>
        <taxon>Bacteria</taxon>
        <taxon>Pseudomonadati</taxon>
        <taxon>Pseudomonadota</taxon>
        <taxon>Gammaproteobacteria</taxon>
        <taxon>Moraxellales</taxon>
        <taxon>Moraxellaceae</taxon>
        <taxon>Faucicola</taxon>
    </lineage>
</organism>
<sequence>MLDVIGIGLGPFNLSLAALLVQANESKKAVTSNITSLFFEKNSDFNWHEGMLLPKTTLQVPFFADLVTLVAPTSRYGFLNYLSHKKRLLKFYFLENFKIPRQEYNDYCQWAAHQLPNVVFDSHVKSVEKSSCGVGYVVTVIQNGISHRYHARHVVIGTGTQPTLPKVLQAVANDMPNRCMHSANFARQFDLSALKKHIDIPHILVIGSGQSSAEVYRHLLQQQYTDSKLNYELDWVTRSSGFFPMEYSPLGLEHFSPAYTEYYYHLDESIKAQLLCEQGLMYKGMGMSTIQDIYQLLYERTIGNRPQHCTLMANCQLDSVVRVDERLAVQFFQRQQQQSCQKTYDCIIAGTGYQHQFPSCMDALMPEVTTTTLGQPKISHDYRLILGSSTEHVGEVFVQNQELHSHGIGTPDLGLGAYRAGVIANQILGEPYFDTQALTVFQTFGHANNVSHDEVP</sequence>
<evidence type="ECO:0000256" key="7">
    <source>
        <dbReference type="ARBA" id="ARBA00023002"/>
    </source>
</evidence>
<gene>
    <name evidence="8" type="ORF">YHS_09875</name>
</gene>
<dbReference type="Pfam" id="PF13434">
    <property type="entry name" value="Lys_Orn_oxgnase"/>
    <property type="match status" value="1"/>
</dbReference>
<dbReference type="AlphaFoldDB" id="A0A2D2EA90"/>
<reference evidence="8" key="1">
    <citation type="submission" date="2017-10" db="EMBL/GenBank/DDBJ databases">
        <title>Complete Genome Sequence from Moraxella oslensis YHS isolated from human skin.</title>
        <authorList>
            <person name="Lee K."/>
            <person name="Lim J.Y."/>
            <person name="Hwang I."/>
        </authorList>
    </citation>
    <scope>NUCLEOTIDE SEQUENCE</scope>
    <source>
        <strain evidence="8">YHS</strain>
        <plasmid evidence="8">pYHS2</plasmid>
    </source>
</reference>
<evidence type="ECO:0000256" key="2">
    <source>
        <dbReference type="ARBA" id="ARBA00004924"/>
    </source>
</evidence>